<dbReference type="InterPro" id="IPR013783">
    <property type="entry name" value="Ig-like_fold"/>
</dbReference>
<proteinExistence type="inferred from homology"/>
<dbReference type="InterPro" id="IPR012341">
    <property type="entry name" value="6hp_glycosidase-like_sf"/>
</dbReference>
<dbReference type="InterPro" id="IPR036116">
    <property type="entry name" value="FN3_sf"/>
</dbReference>
<reference evidence="5" key="1">
    <citation type="submission" date="2017-06" db="EMBL/GenBank/DDBJ databases">
        <authorList>
            <person name="Varghese N."/>
            <person name="Submissions S."/>
        </authorList>
    </citation>
    <scope>NUCLEOTIDE SEQUENCE [LARGE SCALE GENOMIC DNA]</scope>
    <source>
        <strain evidence="5">NKM1</strain>
    </source>
</reference>
<dbReference type="EMBL" id="FZOQ01000001">
    <property type="protein sequence ID" value="SNS04152.1"/>
    <property type="molecule type" value="Genomic_DNA"/>
</dbReference>
<dbReference type="Gene3D" id="2.60.40.10">
    <property type="entry name" value="Immunoglobulins"/>
    <property type="match status" value="1"/>
</dbReference>
<organism evidence="4 5">
    <name type="scientific">Pontibacter ummariensis</name>
    <dbReference type="NCBI Taxonomy" id="1610492"/>
    <lineage>
        <taxon>Bacteria</taxon>
        <taxon>Pseudomonadati</taxon>
        <taxon>Bacteroidota</taxon>
        <taxon>Cytophagia</taxon>
        <taxon>Cytophagales</taxon>
        <taxon>Hymenobacteraceae</taxon>
        <taxon>Pontibacter</taxon>
    </lineage>
</organism>
<dbReference type="Gene3D" id="1.50.10.10">
    <property type="match status" value="1"/>
</dbReference>
<dbReference type="PANTHER" id="PTHR15108">
    <property type="entry name" value="N-ACYLGLUCOSAMINE-2-EPIMERASE"/>
    <property type="match status" value="1"/>
</dbReference>
<protein>
    <submittedName>
        <fullName evidence="4">Mannobiose 2-epimerase</fullName>
    </submittedName>
</protein>
<gene>
    <name evidence="4" type="ORF">SAMN06296052_101225</name>
</gene>
<accession>A0A239B979</accession>
<dbReference type="SUPFAM" id="SSF49265">
    <property type="entry name" value="Fibronectin type III"/>
    <property type="match status" value="1"/>
</dbReference>
<dbReference type="GO" id="GO:0016853">
    <property type="term" value="F:isomerase activity"/>
    <property type="evidence" value="ECO:0007669"/>
    <property type="project" value="UniProtKB-KW"/>
</dbReference>
<dbReference type="AlphaFoldDB" id="A0A239B979"/>
<dbReference type="Pfam" id="PF07221">
    <property type="entry name" value="GlcNAc_2-epim"/>
    <property type="match status" value="1"/>
</dbReference>
<evidence type="ECO:0000256" key="2">
    <source>
        <dbReference type="ARBA" id="ARBA00023235"/>
    </source>
</evidence>
<keyword evidence="3" id="KW-0732">Signal</keyword>
<evidence type="ECO:0000256" key="1">
    <source>
        <dbReference type="ARBA" id="ARBA00008558"/>
    </source>
</evidence>
<evidence type="ECO:0000313" key="5">
    <source>
        <dbReference type="Proteomes" id="UP000198432"/>
    </source>
</evidence>
<evidence type="ECO:0000313" key="4">
    <source>
        <dbReference type="EMBL" id="SNS04152.1"/>
    </source>
</evidence>
<feature type="signal peptide" evidence="3">
    <location>
        <begin position="1"/>
        <end position="21"/>
    </location>
</feature>
<keyword evidence="2" id="KW-0413">Isomerase</keyword>
<sequence>MRINQNMLILLSLAVVLPLTAQRPVANSVVSDQEAVRAKLAAVIENSIKSEMLNKWYPQVVDKQYGGFTSTYTHDWKPTGTQDKMIVTQARHIWSNAKAAQLYPEVSHYLSSARHGFAFLRDKMWDKQHGGFYTLVDQQGNVRAQAGRHGYAGAAKTAYGNAFAIYGLAAYYQASGDTSALGLAQKTFRWLEEHSHDPVHKGYYQALEENGTPIQRTAQMPADSNVGYKDQNSSIHLLEAFTELYQVWPDPLVRERLQEMLVVVRDTIVADKDYLTLFLTPDWRAVSFRDSTEEVIRKNYHLDEVSFGHDIETAYLMLEASHVLGLEDDSKTMQVAKRMADHTVRTGFDRTVGGFYDGGYYFKGKNDITIIRDTKNWWAQAEGLNTLLLMADHFPEDELRYFDLFQKQWDYIDKYIIDHEHGDWYPGGLDKEPQQKTALKAQIWKASYHQFRALANVVQRLTPDTAVPSTPQNLRASTNKGTLVLQWDKATDNRNMLGYNLYLDGAKVGFTPRTNFSLPAVARLKGKKLTVRAVDLQGNLSAFSKVLSI</sequence>
<dbReference type="RefSeq" id="WP_245842235.1">
    <property type="nucleotide sequence ID" value="NZ_FZOQ01000001.1"/>
</dbReference>
<name>A0A239B979_9BACT</name>
<evidence type="ECO:0000256" key="3">
    <source>
        <dbReference type="SAM" id="SignalP"/>
    </source>
</evidence>
<keyword evidence="5" id="KW-1185">Reference proteome</keyword>
<feature type="chain" id="PRO_5012760157" evidence="3">
    <location>
        <begin position="22"/>
        <end position="549"/>
    </location>
</feature>
<dbReference type="InterPro" id="IPR008928">
    <property type="entry name" value="6-hairpin_glycosidase_sf"/>
</dbReference>
<dbReference type="InterPro" id="IPR010819">
    <property type="entry name" value="AGE/CE"/>
</dbReference>
<dbReference type="GO" id="GO:0005975">
    <property type="term" value="P:carbohydrate metabolic process"/>
    <property type="evidence" value="ECO:0007669"/>
    <property type="project" value="InterPro"/>
</dbReference>
<dbReference type="SUPFAM" id="SSF48208">
    <property type="entry name" value="Six-hairpin glycosidases"/>
    <property type="match status" value="1"/>
</dbReference>
<dbReference type="Proteomes" id="UP000198432">
    <property type="component" value="Unassembled WGS sequence"/>
</dbReference>
<comment type="similarity">
    <text evidence="1">Belongs to the N-acylglucosamine 2-epimerase family.</text>
</comment>